<dbReference type="PANTHER" id="PTHR30349:SF41">
    <property type="entry name" value="INTEGRASE_RECOMBINASE PROTEIN MJ0367-RELATED"/>
    <property type="match status" value="1"/>
</dbReference>
<dbReference type="Gene3D" id="1.10.150.130">
    <property type="match status" value="1"/>
</dbReference>
<accession>A0ABU9A6R0</accession>
<keyword evidence="3 5" id="KW-0238">DNA-binding</keyword>
<feature type="domain" description="Tyr recombinase" evidence="6">
    <location>
        <begin position="187"/>
        <end position="390"/>
    </location>
</feature>
<comment type="similarity">
    <text evidence="1">Belongs to the 'phage' integrase family.</text>
</comment>
<reference evidence="8 9" key="1">
    <citation type="submission" date="2024-03" db="EMBL/GenBank/DDBJ databases">
        <title>Screening, Identification and Application of a Plant Lactobacillus Strain.</title>
        <authorList>
            <person name="Li Y.L."/>
        </authorList>
    </citation>
    <scope>NUCLEOTIDE SEQUENCE [LARGE SCALE GENOMIC DNA]</scope>
    <source>
        <strain evidence="8 9">JDB</strain>
    </source>
</reference>
<dbReference type="PANTHER" id="PTHR30349">
    <property type="entry name" value="PHAGE INTEGRASE-RELATED"/>
    <property type="match status" value="1"/>
</dbReference>
<dbReference type="PROSITE" id="PS51900">
    <property type="entry name" value="CB"/>
    <property type="match status" value="1"/>
</dbReference>
<dbReference type="Proteomes" id="UP001386972">
    <property type="component" value="Unassembled WGS sequence"/>
</dbReference>
<dbReference type="CDD" id="cd00397">
    <property type="entry name" value="DNA_BRE_C"/>
    <property type="match status" value="1"/>
</dbReference>
<dbReference type="InterPro" id="IPR050090">
    <property type="entry name" value="Tyrosine_recombinase_XerCD"/>
</dbReference>
<dbReference type="InterPro" id="IPR002104">
    <property type="entry name" value="Integrase_catalytic"/>
</dbReference>
<dbReference type="PROSITE" id="PS51898">
    <property type="entry name" value="TYR_RECOMBINASE"/>
    <property type="match status" value="1"/>
</dbReference>
<dbReference type="InterPro" id="IPR011010">
    <property type="entry name" value="DNA_brk_join_enz"/>
</dbReference>
<proteinExistence type="inferred from homology"/>
<dbReference type="EMBL" id="JBBNAW010000052">
    <property type="protein sequence ID" value="MEK2612301.1"/>
    <property type="molecule type" value="Genomic_DNA"/>
</dbReference>
<dbReference type="Pfam" id="PF00589">
    <property type="entry name" value="Phage_integrase"/>
    <property type="match status" value="1"/>
</dbReference>
<evidence type="ECO:0000259" key="6">
    <source>
        <dbReference type="PROSITE" id="PS51898"/>
    </source>
</evidence>
<feature type="non-terminal residue" evidence="8">
    <location>
        <position position="1"/>
    </location>
</feature>
<evidence type="ECO:0000313" key="8">
    <source>
        <dbReference type="EMBL" id="MEK2612301.1"/>
    </source>
</evidence>
<protein>
    <submittedName>
        <fullName evidence="8">Site-specific integrase</fullName>
    </submittedName>
</protein>
<keyword evidence="9" id="KW-1185">Reference proteome</keyword>
<comment type="caution">
    <text evidence="8">The sequence shown here is derived from an EMBL/GenBank/DDBJ whole genome shotgun (WGS) entry which is preliminary data.</text>
</comment>
<evidence type="ECO:0000256" key="4">
    <source>
        <dbReference type="ARBA" id="ARBA00023172"/>
    </source>
</evidence>
<keyword evidence="2" id="KW-0229">DNA integration</keyword>
<dbReference type="InterPro" id="IPR013762">
    <property type="entry name" value="Integrase-like_cat_sf"/>
</dbReference>
<evidence type="ECO:0000256" key="2">
    <source>
        <dbReference type="ARBA" id="ARBA00022908"/>
    </source>
</evidence>
<keyword evidence="4" id="KW-0233">DNA recombination</keyword>
<dbReference type="InterPro" id="IPR044068">
    <property type="entry name" value="CB"/>
</dbReference>
<evidence type="ECO:0000256" key="5">
    <source>
        <dbReference type="PROSITE-ProRule" id="PRU01248"/>
    </source>
</evidence>
<organism evidence="8 9">
    <name type="scientific">Pseudomonas shirazensis</name>
    <dbReference type="NCBI Taxonomy" id="2745494"/>
    <lineage>
        <taxon>Bacteria</taxon>
        <taxon>Pseudomonadati</taxon>
        <taxon>Pseudomonadota</taxon>
        <taxon>Gammaproteobacteria</taxon>
        <taxon>Pseudomonadales</taxon>
        <taxon>Pseudomonadaceae</taxon>
        <taxon>Pseudomonas</taxon>
    </lineage>
</organism>
<dbReference type="Gene3D" id="1.10.443.10">
    <property type="entry name" value="Intergrase catalytic core"/>
    <property type="match status" value="1"/>
</dbReference>
<dbReference type="SUPFAM" id="SSF56349">
    <property type="entry name" value="DNA breaking-rejoining enzymes"/>
    <property type="match status" value="1"/>
</dbReference>
<gene>
    <name evidence="8" type="ORF">WLF18_24730</name>
</gene>
<name>A0ABU9A6R0_9PSED</name>
<evidence type="ECO:0000259" key="7">
    <source>
        <dbReference type="PROSITE" id="PS51900"/>
    </source>
</evidence>
<evidence type="ECO:0000256" key="1">
    <source>
        <dbReference type="ARBA" id="ARBA00008857"/>
    </source>
</evidence>
<dbReference type="InterPro" id="IPR010998">
    <property type="entry name" value="Integrase_recombinase_N"/>
</dbReference>
<dbReference type="RefSeq" id="WP_340613395.1">
    <property type="nucleotide sequence ID" value="NZ_JBBNAW010000052.1"/>
</dbReference>
<feature type="domain" description="Core-binding (CB)" evidence="7">
    <location>
        <begin position="51"/>
        <end position="142"/>
    </location>
</feature>
<sequence>IRCCGDSRITEGLFGDSLGSEVRMELIWASDDFTLGGKAYAGFPLLLNAEMESFTPANMFLRHHILKGRVKSKKSWASVGRAMYDYFSFLEVNEFDWRDVDYGEKKTLPAAYRDYSLEECGLSNSTVRQRIYYICQFYVYALNQGWVKRLPFDIDERKPSRGYGFFAHINARRSNRSNDLLPRKDKRLPKFLSPSKVLSLLNSISNPHHYMMVKFALSTGLRREELATFPLCYIFDPDQKNQNKRNFVISIDPSDGSGIKTKGSKARDIYISRRLLAETTRYIQKQRNERSSLSKTLTRTLFVNHQGAPYANGGKGIERIIRSYGARIGIRLHPHMLRHTYATLTLRALQVSRSHIDPLIFLQRQLGHASIETTMVYLDLLDEDTENAILEYDDELILGLETV</sequence>
<evidence type="ECO:0000313" key="9">
    <source>
        <dbReference type="Proteomes" id="UP001386972"/>
    </source>
</evidence>
<evidence type="ECO:0000256" key="3">
    <source>
        <dbReference type="ARBA" id="ARBA00023125"/>
    </source>
</evidence>